<comment type="function">
    <text evidence="9">Part of the tripartite ATP-independent periplasmic (TRAP) transport system.</text>
</comment>
<feature type="transmembrane region" description="Helical" evidence="9">
    <location>
        <begin position="130"/>
        <end position="148"/>
    </location>
</feature>
<evidence type="ECO:0000313" key="11">
    <source>
        <dbReference type="EMBL" id="GGH00504.1"/>
    </source>
</evidence>
<proteinExistence type="inferred from homology"/>
<dbReference type="Pfam" id="PF04290">
    <property type="entry name" value="DctQ"/>
    <property type="match status" value="1"/>
</dbReference>
<feature type="domain" description="Tripartite ATP-independent periplasmic transporters DctQ component" evidence="10">
    <location>
        <begin position="27"/>
        <end position="155"/>
    </location>
</feature>
<dbReference type="PANTHER" id="PTHR35011">
    <property type="entry name" value="2,3-DIKETO-L-GULONATE TRAP TRANSPORTER SMALL PERMEASE PROTEIN YIAM"/>
    <property type="match status" value="1"/>
</dbReference>
<dbReference type="InterPro" id="IPR055348">
    <property type="entry name" value="DctQ"/>
</dbReference>
<comment type="subunit">
    <text evidence="9">The complex comprises the extracytoplasmic solute receptor protein and the two transmembrane proteins.</text>
</comment>
<feature type="transmembrane region" description="Helical" evidence="9">
    <location>
        <begin position="51"/>
        <end position="69"/>
    </location>
</feature>
<protein>
    <recommendedName>
        <fullName evidence="9">TRAP transporter small permease protein</fullName>
    </recommendedName>
</protein>
<dbReference type="Proteomes" id="UP000648722">
    <property type="component" value="Unassembled WGS sequence"/>
</dbReference>
<dbReference type="EMBL" id="BMFS01000006">
    <property type="protein sequence ID" value="GGH00504.1"/>
    <property type="molecule type" value="Genomic_DNA"/>
</dbReference>
<evidence type="ECO:0000259" key="10">
    <source>
        <dbReference type="Pfam" id="PF04290"/>
    </source>
</evidence>
<evidence type="ECO:0000256" key="5">
    <source>
        <dbReference type="ARBA" id="ARBA00022692"/>
    </source>
</evidence>
<evidence type="ECO:0000256" key="3">
    <source>
        <dbReference type="ARBA" id="ARBA00022475"/>
    </source>
</evidence>
<reference evidence="12" key="1">
    <citation type="journal article" date="2019" name="Int. J. Syst. Evol. Microbiol.">
        <title>The Global Catalogue of Microorganisms (GCM) 10K type strain sequencing project: providing services to taxonomists for standard genome sequencing and annotation.</title>
        <authorList>
            <consortium name="The Broad Institute Genomics Platform"/>
            <consortium name="The Broad Institute Genome Sequencing Center for Infectious Disease"/>
            <person name="Wu L."/>
            <person name="Ma J."/>
        </authorList>
    </citation>
    <scope>NUCLEOTIDE SEQUENCE [LARGE SCALE GENOMIC DNA]</scope>
    <source>
        <strain evidence="12">CGMCC 1.12766</strain>
    </source>
</reference>
<keyword evidence="3" id="KW-1003">Cell membrane</keyword>
<gene>
    <name evidence="11" type="ORF">GCM10007420_15630</name>
</gene>
<keyword evidence="2 9" id="KW-0813">Transport</keyword>
<evidence type="ECO:0000256" key="2">
    <source>
        <dbReference type="ARBA" id="ARBA00022448"/>
    </source>
</evidence>
<evidence type="ECO:0000256" key="7">
    <source>
        <dbReference type="ARBA" id="ARBA00023136"/>
    </source>
</evidence>
<comment type="similarity">
    <text evidence="8 9">Belongs to the TRAP transporter small permease family.</text>
</comment>
<feature type="transmembrane region" description="Helical" evidence="9">
    <location>
        <begin position="12"/>
        <end position="36"/>
    </location>
</feature>
<organism evidence="11 12">
    <name type="scientific">Glycocaulis albus</name>
    <dbReference type="NCBI Taxonomy" id="1382801"/>
    <lineage>
        <taxon>Bacteria</taxon>
        <taxon>Pseudomonadati</taxon>
        <taxon>Pseudomonadota</taxon>
        <taxon>Alphaproteobacteria</taxon>
        <taxon>Maricaulales</taxon>
        <taxon>Maricaulaceae</taxon>
        <taxon>Glycocaulis</taxon>
    </lineage>
</organism>
<evidence type="ECO:0000256" key="9">
    <source>
        <dbReference type="RuleBase" id="RU369079"/>
    </source>
</evidence>
<accession>A0ABQ1XQS8</accession>
<keyword evidence="5 9" id="KW-0812">Transmembrane</keyword>
<keyword evidence="7 9" id="KW-0472">Membrane</keyword>
<comment type="subcellular location">
    <subcellularLocation>
        <location evidence="1 9">Cell inner membrane</location>
        <topology evidence="1 9">Multi-pass membrane protein</topology>
    </subcellularLocation>
</comment>
<keyword evidence="4 9" id="KW-0997">Cell inner membrane</keyword>
<feature type="transmembrane region" description="Helical" evidence="9">
    <location>
        <begin position="90"/>
        <end position="110"/>
    </location>
</feature>
<keyword evidence="12" id="KW-1185">Reference proteome</keyword>
<dbReference type="InterPro" id="IPR007387">
    <property type="entry name" value="TRAP_DctQ"/>
</dbReference>
<evidence type="ECO:0000313" key="12">
    <source>
        <dbReference type="Proteomes" id="UP000648722"/>
    </source>
</evidence>
<evidence type="ECO:0000256" key="1">
    <source>
        <dbReference type="ARBA" id="ARBA00004429"/>
    </source>
</evidence>
<name>A0ABQ1XQS8_9PROT</name>
<evidence type="ECO:0000256" key="4">
    <source>
        <dbReference type="ARBA" id="ARBA00022519"/>
    </source>
</evidence>
<keyword evidence="6 9" id="KW-1133">Transmembrane helix</keyword>
<comment type="caution">
    <text evidence="11">The sequence shown here is derived from an EMBL/GenBank/DDBJ whole genome shotgun (WGS) entry which is preliminary data.</text>
</comment>
<evidence type="ECO:0000256" key="6">
    <source>
        <dbReference type="ARBA" id="ARBA00022989"/>
    </source>
</evidence>
<dbReference type="RefSeq" id="WP_188452012.1">
    <property type="nucleotide sequence ID" value="NZ_BMFS01000006.1"/>
</dbReference>
<sequence>MLDRFATITRWLSRLLMFIGATGIAVMTAIIGWQVFGRYVLNASPAWTEQAALVLMVWFVMFGAAAGVHEGFHIRIGAFVEALPVRIRTVCRAFALLIIAACGVALAIWGTQLVREVWSHVIPTLGISRGFAYMPLPVSGGLITLFAIERLAELAAGRERGRMEGRV</sequence>
<dbReference type="PANTHER" id="PTHR35011:SF11">
    <property type="entry name" value="TRAP TRANSPORTER SMALL PERMEASE PROTEIN"/>
    <property type="match status" value="1"/>
</dbReference>
<evidence type="ECO:0000256" key="8">
    <source>
        <dbReference type="ARBA" id="ARBA00038436"/>
    </source>
</evidence>